<evidence type="ECO:0000313" key="2">
    <source>
        <dbReference type="EMBL" id="QDZ24582.1"/>
    </source>
</evidence>
<feature type="region of interest" description="Disordered" evidence="1">
    <location>
        <begin position="73"/>
        <end position="127"/>
    </location>
</feature>
<organism evidence="2 3">
    <name type="scientific">Chloropicon primus</name>
    <dbReference type="NCBI Taxonomy" id="1764295"/>
    <lineage>
        <taxon>Eukaryota</taxon>
        <taxon>Viridiplantae</taxon>
        <taxon>Chlorophyta</taxon>
        <taxon>Chloropicophyceae</taxon>
        <taxon>Chloropicales</taxon>
        <taxon>Chloropicaceae</taxon>
        <taxon>Chloropicon</taxon>
    </lineage>
</organism>
<name>A0A5B8MYA9_9CHLO</name>
<feature type="compositionally biased region" description="Basic and acidic residues" evidence="1">
    <location>
        <begin position="73"/>
        <end position="93"/>
    </location>
</feature>
<dbReference type="GO" id="GO:0000724">
    <property type="term" value="P:double-strand break repair via homologous recombination"/>
    <property type="evidence" value="ECO:0007669"/>
    <property type="project" value="TreeGrafter"/>
</dbReference>
<proteinExistence type="predicted"/>
<accession>A0A5B8MYA9</accession>
<protein>
    <submittedName>
        <fullName evidence="2">Uncharacterized protein</fullName>
    </submittedName>
</protein>
<feature type="compositionally biased region" description="Low complexity" evidence="1">
    <location>
        <begin position="96"/>
        <end position="114"/>
    </location>
</feature>
<evidence type="ECO:0000256" key="1">
    <source>
        <dbReference type="SAM" id="MobiDB-lite"/>
    </source>
</evidence>
<sequence length="336" mass="36110">MWLVAGSGGRGKTTCIFQVAARLLQNNNDDDDDDDDDTALGPPRVLVVALRDKLEKEVPDHIVEAWEAFQEQERDAAAGRGQDKDKGEDKGGLGEDLGLGSDPSSSDSCWPSGSSKGGETARARKVRSPTVLSRVDLRYVRSAEDLVNTLACFHLAPRDRRPSALLVDDLDLILARHGGGGAAKKGADRAGGRETAFSALEARMAKVSALLKNVADFSAALWDGRGGEEDQTVVRCTKCGGRKVVSFPVVATISKADDQATIPYLDTMKRWFTHIVELGETPKQAKVFAQGAASSPSRSPSAEEGGWTCRCELNTIMSTVLRCPFDPFVVRPVPQV</sequence>
<reference evidence="2 3" key="1">
    <citation type="submission" date="2018-07" db="EMBL/GenBank/DDBJ databases">
        <title>The complete nuclear genome of the prasinophyte Chloropicon primus (CCMP1205).</title>
        <authorList>
            <person name="Pombert J.-F."/>
            <person name="Otis C."/>
            <person name="Turmel M."/>
            <person name="Lemieux C."/>
        </authorList>
    </citation>
    <scope>NUCLEOTIDE SEQUENCE [LARGE SCALE GENOMIC DNA]</scope>
    <source>
        <strain evidence="2 3">CCMP1205</strain>
    </source>
</reference>
<dbReference type="AlphaFoldDB" id="A0A5B8MYA9"/>
<dbReference type="PANTHER" id="PTHR28653:SF1">
    <property type="entry name" value="ATPASE SWSAP1"/>
    <property type="match status" value="1"/>
</dbReference>
<keyword evidence="3" id="KW-1185">Reference proteome</keyword>
<dbReference type="PANTHER" id="PTHR28653">
    <property type="match status" value="1"/>
</dbReference>
<dbReference type="Proteomes" id="UP000316726">
    <property type="component" value="Chromosome 14"/>
</dbReference>
<dbReference type="GO" id="GO:0003697">
    <property type="term" value="F:single-stranded DNA binding"/>
    <property type="evidence" value="ECO:0007669"/>
    <property type="project" value="TreeGrafter"/>
</dbReference>
<gene>
    <name evidence="2" type="ORF">A3770_14p71000</name>
</gene>
<dbReference type="GO" id="GO:0097196">
    <property type="term" value="C:Shu complex"/>
    <property type="evidence" value="ECO:0007669"/>
    <property type="project" value="TreeGrafter"/>
</dbReference>
<evidence type="ECO:0000313" key="3">
    <source>
        <dbReference type="Proteomes" id="UP000316726"/>
    </source>
</evidence>
<dbReference type="EMBL" id="CP031047">
    <property type="protein sequence ID" value="QDZ24582.1"/>
    <property type="molecule type" value="Genomic_DNA"/>
</dbReference>